<dbReference type="PROSITE" id="PS50112">
    <property type="entry name" value="PAS"/>
    <property type="match status" value="1"/>
</dbReference>
<dbReference type="InterPro" id="IPR036097">
    <property type="entry name" value="HisK_dim/P_sf"/>
</dbReference>
<evidence type="ECO:0000256" key="2">
    <source>
        <dbReference type="ARBA" id="ARBA00012438"/>
    </source>
</evidence>
<dbReference type="PROSITE" id="PS50113">
    <property type="entry name" value="PAC"/>
    <property type="match status" value="1"/>
</dbReference>
<dbReference type="SUPFAM" id="SSF52172">
    <property type="entry name" value="CheY-like"/>
    <property type="match status" value="1"/>
</dbReference>
<evidence type="ECO:0000256" key="1">
    <source>
        <dbReference type="ARBA" id="ARBA00000085"/>
    </source>
</evidence>
<dbReference type="Gene3D" id="1.10.287.130">
    <property type="match status" value="1"/>
</dbReference>
<dbReference type="Gene3D" id="3.30.565.10">
    <property type="entry name" value="Histidine kinase-like ATPase, C-terminal domain"/>
    <property type="match status" value="1"/>
</dbReference>
<feature type="domain" description="Response regulatory" evidence="7">
    <location>
        <begin position="622"/>
        <end position="738"/>
    </location>
</feature>
<dbReference type="InterPro" id="IPR001789">
    <property type="entry name" value="Sig_transdc_resp-reg_receiver"/>
</dbReference>
<dbReference type="InterPro" id="IPR003594">
    <property type="entry name" value="HATPase_dom"/>
</dbReference>
<accession>U7D6U9</accession>
<dbReference type="PROSITE" id="PS50109">
    <property type="entry name" value="HIS_KIN"/>
    <property type="match status" value="1"/>
</dbReference>
<dbReference type="Gene3D" id="3.40.50.2300">
    <property type="match status" value="1"/>
</dbReference>
<evidence type="ECO:0000256" key="3">
    <source>
        <dbReference type="ARBA" id="ARBA00022553"/>
    </source>
</evidence>
<evidence type="ECO:0000259" key="9">
    <source>
        <dbReference type="PROSITE" id="PS50113"/>
    </source>
</evidence>
<feature type="domain" description="Histidine kinase" evidence="6">
    <location>
        <begin position="379"/>
        <end position="604"/>
    </location>
</feature>
<dbReference type="SUPFAM" id="SSF55874">
    <property type="entry name" value="ATPase domain of HSP90 chaperone/DNA topoisomerase II/histidine kinase"/>
    <property type="match status" value="1"/>
</dbReference>
<dbReference type="Gene3D" id="3.30.450.20">
    <property type="entry name" value="PAS domain"/>
    <property type="match status" value="1"/>
</dbReference>
<dbReference type="eggNOG" id="COG4191">
    <property type="taxonomic scope" value="Bacteria"/>
</dbReference>
<organism evidence="10 11">
    <name type="scientific">Chitinivibrio alkaliphilus ACht1</name>
    <dbReference type="NCBI Taxonomy" id="1313304"/>
    <lineage>
        <taxon>Bacteria</taxon>
        <taxon>Pseudomonadati</taxon>
        <taxon>Fibrobacterota</taxon>
        <taxon>Chitinivibrionia</taxon>
        <taxon>Chitinivibrionales</taxon>
        <taxon>Chitinivibrionaceae</taxon>
        <taxon>Chitinivibrio</taxon>
    </lineage>
</organism>
<dbReference type="PRINTS" id="PR00344">
    <property type="entry name" value="BCTRLSENSOR"/>
</dbReference>
<dbReference type="SMART" id="SM00091">
    <property type="entry name" value="PAS"/>
    <property type="match status" value="1"/>
</dbReference>
<dbReference type="GO" id="GO:0000155">
    <property type="term" value="F:phosphorelay sensor kinase activity"/>
    <property type="evidence" value="ECO:0007669"/>
    <property type="project" value="InterPro"/>
</dbReference>
<dbReference type="InterPro" id="IPR005467">
    <property type="entry name" value="His_kinase_dom"/>
</dbReference>
<dbReference type="OrthoDB" id="5476885at2"/>
<gene>
    <name evidence="10" type="ORF">CALK_0706</name>
</gene>
<dbReference type="SMART" id="SM00387">
    <property type="entry name" value="HATPase_c"/>
    <property type="match status" value="1"/>
</dbReference>
<dbReference type="InterPro" id="IPR011006">
    <property type="entry name" value="CheY-like_superfamily"/>
</dbReference>
<dbReference type="SMART" id="SM00388">
    <property type="entry name" value="HisKA"/>
    <property type="match status" value="1"/>
</dbReference>
<keyword evidence="10" id="KW-0808">Transferase</keyword>
<dbReference type="PANTHER" id="PTHR43065:SF42">
    <property type="entry name" value="TWO-COMPONENT SENSOR PPRA"/>
    <property type="match status" value="1"/>
</dbReference>
<reference evidence="10 11" key="1">
    <citation type="journal article" date="2013" name="Environ. Microbiol.">
        <title>Genome analysis of Chitinivibrio alkaliphilus gen. nov., sp. nov., a novel extremely haloalkaliphilic anaerobic chitinolytic bacterium from the candidate phylum Termite Group 3.</title>
        <authorList>
            <person name="Sorokin D.Y."/>
            <person name="Gumerov V.M."/>
            <person name="Rakitin A.L."/>
            <person name="Beletsky A.V."/>
            <person name="Damste J.S."/>
            <person name="Muyzer G."/>
            <person name="Mardanov A.V."/>
            <person name="Ravin N.V."/>
        </authorList>
    </citation>
    <scope>NUCLEOTIDE SEQUENCE [LARGE SCALE GENOMIC DNA]</scope>
    <source>
        <strain evidence="10 11">ACht1</strain>
    </source>
</reference>
<feature type="transmembrane region" description="Helical" evidence="5">
    <location>
        <begin position="150"/>
        <end position="168"/>
    </location>
</feature>
<comment type="caution">
    <text evidence="10">The sequence shown here is derived from an EMBL/GenBank/DDBJ whole genome shotgun (WGS) entry which is preliminary data.</text>
</comment>
<dbReference type="InterPro" id="IPR036890">
    <property type="entry name" value="HATPase_C_sf"/>
</dbReference>
<keyword evidence="10" id="KW-0418">Kinase</keyword>
<evidence type="ECO:0000256" key="4">
    <source>
        <dbReference type="PROSITE-ProRule" id="PRU00169"/>
    </source>
</evidence>
<dbReference type="InterPro" id="IPR000700">
    <property type="entry name" value="PAS-assoc_C"/>
</dbReference>
<comment type="catalytic activity">
    <reaction evidence="1">
        <text>ATP + protein L-histidine = ADP + protein N-phospho-L-histidine.</text>
        <dbReference type="EC" id="2.7.13.3"/>
    </reaction>
</comment>
<dbReference type="InterPro" id="IPR004358">
    <property type="entry name" value="Sig_transdc_His_kin-like_C"/>
</dbReference>
<protein>
    <recommendedName>
        <fullName evidence="2">histidine kinase</fullName>
        <ecNumber evidence="2">2.7.13.3</ecNumber>
    </recommendedName>
</protein>
<keyword evidence="3 4" id="KW-0597">Phosphoprotein</keyword>
<evidence type="ECO:0000259" key="8">
    <source>
        <dbReference type="PROSITE" id="PS50112"/>
    </source>
</evidence>
<dbReference type="InterPro" id="IPR000014">
    <property type="entry name" value="PAS"/>
</dbReference>
<dbReference type="PROSITE" id="PS50110">
    <property type="entry name" value="RESPONSE_REGULATORY"/>
    <property type="match status" value="1"/>
</dbReference>
<name>U7D6U9_9BACT</name>
<dbReference type="Pfam" id="PF08448">
    <property type="entry name" value="PAS_4"/>
    <property type="match status" value="1"/>
</dbReference>
<dbReference type="EC" id="2.7.13.3" evidence="2"/>
<sequence length="749" mass="83176">MRNRLQFKLVLLLSLFSIFSTVIVSGIEIRNRYVRGLDDIQAELQNLMETHGATLGQNLWRFDEPSIQLQMESMANSPSVVGVKISDLRGGIRTYGDREDHVDELSVSGNIYHVYQDPPVHVGDIALFGTEESLRKTILRDIPGMVIGELGRTITLAVFFLGLFYVLFGKHMRTIMEYVETFDVENSPAKIVLKRNGFRRGTDELDRLVDALEKMASRIKHDLLMQKQAEQEIQQREEDLRVTLASIGDAVVTTDMAGCITRMNPVAERLTGESFKEVEGTPFDEVFHLIHAHTRERVVSPIDTVISQGKTQSIERNVLIVSRHGQEYHIGDSAAPIRAASGEVMGAVVVFHDMSEEVALQEKLNQSQKMDALGQLSGGIAHDFNNILGGILGAAELLTSEDLSREERENYAELIRTTADRGAGLTRKLLSFSRKGDAEKRQMEVVSLVEETEEILERTLDKSIDITVQNTIGSSVYINGDETLLQNALINLGINASHAMPRGGALQYRVSIVSLDAAYCEKSTFSLSPGEYVEIAVRDTGCGMSSAVQQRIFEPFFTTKEMGKGTGLGLSAVYGAMQDHGGAVTVYSEEGVGTVFRLYFPRVLLTGEVRDTSEKVVHGAGLLLVIDDDEIMRYTATAMLESLGYEVVSAQNGLEGLQLFQREPETFDLVLLDMIMPVMGGRDTFERLRRVRQDIKIIISSGFSRDEALQSLYLQGLDGFISKPFNRVELSRMVAAVLQRTMPNSGRND</sequence>
<dbReference type="SUPFAM" id="SSF47384">
    <property type="entry name" value="Homodimeric domain of signal transducing histidine kinase"/>
    <property type="match status" value="1"/>
</dbReference>
<dbReference type="Pfam" id="PF00072">
    <property type="entry name" value="Response_reg"/>
    <property type="match status" value="1"/>
</dbReference>
<dbReference type="SMART" id="SM00448">
    <property type="entry name" value="REC"/>
    <property type="match status" value="1"/>
</dbReference>
<feature type="domain" description="PAC" evidence="9">
    <location>
        <begin position="312"/>
        <end position="366"/>
    </location>
</feature>
<dbReference type="EMBL" id="ASJR01000005">
    <property type="protein sequence ID" value="ERP38690.1"/>
    <property type="molecule type" value="Genomic_DNA"/>
</dbReference>
<evidence type="ECO:0000313" key="11">
    <source>
        <dbReference type="Proteomes" id="UP000017148"/>
    </source>
</evidence>
<keyword evidence="5" id="KW-0812">Transmembrane</keyword>
<dbReference type="SUPFAM" id="SSF55785">
    <property type="entry name" value="PYP-like sensor domain (PAS domain)"/>
    <property type="match status" value="1"/>
</dbReference>
<dbReference type="CDD" id="cd17546">
    <property type="entry name" value="REC_hyHK_CKI1_RcsC-like"/>
    <property type="match status" value="1"/>
</dbReference>
<dbReference type="Pfam" id="PF02518">
    <property type="entry name" value="HATPase_c"/>
    <property type="match status" value="1"/>
</dbReference>
<evidence type="ECO:0000256" key="5">
    <source>
        <dbReference type="SAM" id="Phobius"/>
    </source>
</evidence>
<dbReference type="AlphaFoldDB" id="U7D6U9"/>
<dbReference type="Pfam" id="PF00512">
    <property type="entry name" value="HisKA"/>
    <property type="match status" value="1"/>
</dbReference>
<keyword evidence="5" id="KW-0472">Membrane</keyword>
<feature type="modified residue" description="4-aspartylphosphate" evidence="4">
    <location>
        <position position="673"/>
    </location>
</feature>
<dbReference type="InterPro" id="IPR013656">
    <property type="entry name" value="PAS_4"/>
</dbReference>
<dbReference type="Proteomes" id="UP000017148">
    <property type="component" value="Unassembled WGS sequence"/>
</dbReference>
<dbReference type="STRING" id="1313304.CALK_0706"/>
<dbReference type="PANTHER" id="PTHR43065">
    <property type="entry name" value="SENSOR HISTIDINE KINASE"/>
    <property type="match status" value="1"/>
</dbReference>
<feature type="domain" description="PAS" evidence="8">
    <location>
        <begin position="236"/>
        <end position="309"/>
    </location>
</feature>
<keyword evidence="5" id="KW-1133">Transmembrane helix</keyword>
<proteinExistence type="predicted"/>
<dbReference type="NCBIfam" id="TIGR00229">
    <property type="entry name" value="sensory_box"/>
    <property type="match status" value="1"/>
</dbReference>
<evidence type="ECO:0000259" key="6">
    <source>
        <dbReference type="PROSITE" id="PS50109"/>
    </source>
</evidence>
<evidence type="ECO:0000313" key="10">
    <source>
        <dbReference type="EMBL" id="ERP38690.1"/>
    </source>
</evidence>
<evidence type="ECO:0000259" key="7">
    <source>
        <dbReference type="PROSITE" id="PS50110"/>
    </source>
</evidence>
<dbReference type="RefSeq" id="WP_022636225.1">
    <property type="nucleotide sequence ID" value="NZ_ASJR01000005.1"/>
</dbReference>
<dbReference type="CDD" id="cd00082">
    <property type="entry name" value="HisKA"/>
    <property type="match status" value="1"/>
</dbReference>
<keyword evidence="11" id="KW-1185">Reference proteome</keyword>
<dbReference type="CDD" id="cd00130">
    <property type="entry name" value="PAS"/>
    <property type="match status" value="1"/>
</dbReference>
<dbReference type="InterPro" id="IPR035965">
    <property type="entry name" value="PAS-like_dom_sf"/>
</dbReference>
<dbReference type="InterPro" id="IPR003661">
    <property type="entry name" value="HisK_dim/P_dom"/>
</dbReference>